<dbReference type="Proteomes" id="UP001448498">
    <property type="component" value="Chromosome 3"/>
</dbReference>
<protein>
    <submittedName>
        <fullName evidence="1">Uncharacterized protein</fullName>
    </submittedName>
</protein>
<reference evidence="1 2" key="1">
    <citation type="submission" date="2022-10" db="EMBL/GenBank/DDBJ databases">
        <title>Genomic of Burkholderia cepacia PN-1.</title>
        <authorList>
            <person name="Yang Y."/>
            <person name="Guan H."/>
            <person name="Huang J."/>
        </authorList>
    </citation>
    <scope>NUCLEOTIDE SEQUENCE [LARGE SCALE GENOMIC DNA]</scope>
    <source>
        <strain evidence="1 2">PN-1</strain>
    </source>
</reference>
<name>A0ABZ3DSM6_9BURK</name>
<sequence>MARLTQDAPEVLSFDLTVDGTLVSIVTWMGRIWKNTQLVVLLARDSRQPPCLGIQSAGTTDKIPLPITALTTMKIAASRRGLKSDRRVR</sequence>
<keyword evidence="2" id="KW-1185">Reference proteome</keyword>
<dbReference type="RefSeq" id="WP_342705558.1">
    <property type="nucleotide sequence ID" value="NZ_CP109822.1"/>
</dbReference>
<proteinExistence type="predicted"/>
<dbReference type="EMBL" id="CP109822">
    <property type="protein sequence ID" value="XAE51669.1"/>
    <property type="molecule type" value="Genomic_DNA"/>
</dbReference>
<organism evidence="1 2">
    <name type="scientific">Burkholderia arboris</name>
    <dbReference type="NCBI Taxonomy" id="488730"/>
    <lineage>
        <taxon>Bacteria</taxon>
        <taxon>Pseudomonadati</taxon>
        <taxon>Pseudomonadota</taxon>
        <taxon>Betaproteobacteria</taxon>
        <taxon>Burkholderiales</taxon>
        <taxon>Burkholderiaceae</taxon>
        <taxon>Burkholderia</taxon>
        <taxon>Burkholderia cepacia complex</taxon>
    </lineage>
</organism>
<evidence type="ECO:0000313" key="2">
    <source>
        <dbReference type="Proteomes" id="UP001448498"/>
    </source>
</evidence>
<gene>
    <name evidence="1" type="ORF">OHZ10_19155</name>
</gene>
<accession>A0ABZ3DSM6</accession>
<evidence type="ECO:0000313" key="1">
    <source>
        <dbReference type="EMBL" id="XAE51669.1"/>
    </source>
</evidence>